<proteinExistence type="predicted"/>
<protein>
    <submittedName>
        <fullName evidence="2">Gag-pol polyprotein</fullName>
    </submittedName>
</protein>
<name>A0AC34GAN7_9BILA</name>
<reference evidence="2" key="1">
    <citation type="submission" date="2022-11" db="UniProtKB">
        <authorList>
            <consortium name="WormBaseParasite"/>
        </authorList>
    </citation>
    <scope>IDENTIFICATION</scope>
</reference>
<dbReference type="Proteomes" id="UP000887579">
    <property type="component" value="Unplaced"/>
</dbReference>
<evidence type="ECO:0000313" key="2">
    <source>
        <dbReference type="WBParaSite" id="ES5_v2.g26711.t1"/>
    </source>
</evidence>
<organism evidence="1 2">
    <name type="scientific">Panagrolaimus sp. ES5</name>
    <dbReference type="NCBI Taxonomy" id="591445"/>
    <lineage>
        <taxon>Eukaryota</taxon>
        <taxon>Metazoa</taxon>
        <taxon>Ecdysozoa</taxon>
        <taxon>Nematoda</taxon>
        <taxon>Chromadorea</taxon>
        <taxon>Rhabditida</taxon>
        <taxon>Tylenchina</taxon>
        <taxon>Panagrolaimomorpha</taxon>
        <taxon>Panagrolaimoidea</taxon>
        <taxon>Panagrolaimidae</taxon>
        <taxon>Panagrolaimus</taxon>
    </lineage>
</organism>
<accession>A0AC34GAN7</accession>
<evidence type="ECO:0000313" key="1">
    <source>
        <dbReference type="Proteomes" id="UP000887579"/>
    </source>
</evidence>
<sequence length="421" mass="45756">MTVPTAPTTTSTASSAPVMFPQLPAFVPDPSNPQRASTWLKQVEMKFKISSGLTAEHKIALVSSALDSDTFARVARALPSDIATFADWDKFQTVFIALFDTKQSLFANRYKAFQIEWLGPARESWQEYAARVRETATLFDSANFSDNELQTLLLLMGMKATALEPLRSLVLNSLIKNAKEKLDNIITLVDNALLTERDQKLPEQTRVSYVKKTDPRPQRSTSPTPSDSSRISSSSASSSKRGVCKKPVKKSVPSKATRSGNKVGYVQIASCTTANSSVSRVYADILIDDEPLRIQYDSGSDITILSRCDHRKIGSPLLIKSNVRALGLTSKPMILDGCFTAAIRYMNSCKALQIHVADIADSLLGLDYCNHITLLPSTPSETFAAKVSSCYTSASVPTSTTIPATSSSTITSATYATPSAR</sequence>
<dbReference type="WBParaSite" id="ES5_v2.g26711.t1">
    <property type="protein sequence ID" value="ES5_v2.g26711.t1"/>
    <property type="gene ID" value="ES5_v2.g26711"/>
</dbReference>